<accession>A0A6M9PVN5</accession>
<evidence type="ECO:0000256" key="1">
    <source>
        <dbReference type="ARBA" id="ARBA00022741"/>
    </source>
</evidence>
<comment type="similarity">
    <text evidence="2">Belongs to the MoaD family.</text>
</comment>
<name>A0A6M9PVN5_9BURK</name>
<keyword evidence="1" id="KW-0547">Nucleotide-binding</keyword>
<gene>
    <name evidence="4" type="primary">moaD</name>
    <name evidence="4" type="ORF">DCO16_08045</name>
</gene>
<dbReference type="InterPro" id="IPR012675">
    <property type="entry name" value="Beta-grasp_dom_sf"/>
</dbReference>
<dbReference type="SUPFAM" id="SSF54285">
    <property type="entry name" value="MoaD/ThiS"/>
    <property type="match status" value="1"/>
</dbReference>
<evidence type="ECO:0000313" key="4">
    <source>
        <dbReference type="EMBL" id="QKM63007.1"/>
    </source>
</evidence>
<organism evidence="4 5">
    <name type="scientific">Polynucleobacter antarcticus</name>
    <dbReference type="NCBI Taxonomy" id="1743162"/>
    <lineage>
        <taxon>Bacteria</taxon>
        <taxon>Pseudomonadati</taxon>
        <taxon>Pseudomonadota</taxon>
        <taxon>Betaproteobacteria</taxon>
        <taxon>Burkholderiales</taxon>
        <taxon>Burkholderiaceae</taxon>
        <taxon>Polynucleobacter</taxon>
    </lineage>
</organism>
<dbReference type="KEGG" id="pani:DCO16_08045"/>
<protein>
    <recommendedName>
        <fullName evidence="3">Molybdopterin synthase sulfur carrier subunit</fullName>
    </recommendedName>
</protein>
<evidence type="ECO:0000313" key="5">
    <source>
        <dbReference type="Proteomes" id="UP000500806"/>
    </source>
</evidence>
<evidence type="ECO:0000256" key="3">
    <source>
        <dbReference type="ARBA" id="ARBA00024247"/>
    </source>
</evidence>
<dbReference type="Gene3D" id="3.10.20.30">
    <property type="match status" value="1"/>
</dbReference>
<keyword evidence="5" id="KW-1185">Reference proteome</keyword>
<dbReference type="RefSeq" id="WP_173943163.1">
    <property type="nucleotide sequence ID" value="NZ_CBCSCD010000001.1"/>
</dbReference>
<dbReference type="GO" id="GO:0000166">
    <property type="term" value="F:nucleotide binding"/>
    <property type="evidence" value="ECO:0007669"/>
    <property type="project" value="UniProtKB-KW"/>
</dbReference>
<evidence type="ECO:0000256" key="2">
    <source>
        <dbReference type="ARBA" id="ARBA00024200"/>
    </source>
</evidence>
<dbReference type="NCBIfam" id="TIGR01682">
    <property type="entry name" value="moaD"/>
    <property type="match status" value="1"/>
</dbReference>
<dbReference type="GO" id="GO:1990133">
    <property type="term" value="C:molybdopterin adenylyltransferase complex"/>
    <property type="evidence" value="ECO:0007669"/>
    <property type="project" value="TreeGrafter"/>
</dbReference>
<dbReference type="GO" id="GO:0006777">
    <property type="term" value="P:Mo-molybdopterin cofactor biosynthetic process"/>
    <property type="evidence" value="ECO:0007669"/>
    <property type="project" value="InterPro"/>
</dbReference>
<proteinExistence type="inferred from homology"/>
<dbReference type="CDD" id="cd00754">
    <property type="entry name" value="Ubl_MoaD"/>
    <property type="match status" value="1"/>
</dbReference>
<dbReference type="AlphaFoldDB" id="A0A6M9PVN5"/>
<dbReference type="Proteomes" id="UP000500806">
    <property type="component" value="Chromosome"/>
</dbReference>
<dbReference type="InterPro" id="IPR016155">
    <property type="entry name" value="Mopterin_synth/thiamin_S_b"/>
</dbReference>
<dbReference type="PANTHER" id="PTHR33359">
    <property type="entry name" value="MOLYBDOPTERIN SYNTHASE SULFUR CARRIER SUBUNIT"/>
    <property type="match status" value="1"/>
</dbReference>
<dbReference type="InterPro" id="IPR003749">
    <property type="entry name" value="ThiS/MoaD-like"/>
</dbReference>
<dbReference type="PANTHER" id="PTHR33359:SF1">
    <property type="entry name" value="MOLYBDOPTERIN SYNTHASE SULFUR CARRIER SUBUNIT"/>
    <property type="match status" value="1"/>
</dbReference>
<reference evidence="4 5" key="1">
    <citation type="submission" date="2018-04" db="EMBL/GenBank/DDBJ databases">
        <title>Polynucleobacter sp. LimPoW16 genome.</title>
        <authorList>
            <person name="Hahn M.W."/>
        </authorList>
    </citation>
    <scope>NUCLEOTIDE SEQUENCE [LARGE SCALE GENOMIC DNA]</scope>
    <source>
        <strain evidence="4 5">LimPoW16</strain>
    </source>
</reference>
<sequence>MKLQLRFFASLREGLGLSEEWVNLPADVKTIAQLRHHLTQRGGAWAEVLASDKVIRCALNQRMVKESIALEEGAEVAFFPPVTGG</sequence>
<dbReference type="Pfam" id="PF02597">
    <property type="entry name" value="ThiS"/>
    <property type="match status" value="1"/>
</dbReference>
<dbReference type="EMBL" id="CP028941">
    <property type="protein sequence ID" value="QKM63007.1"/>
    <property type="molecule type" value="Genomic_DNA"/>
</dbReference>
<dbReference type="InterPro" id="IPR044672">
    <property type="entry name" value="MOCS2A"/>
</dbReference>